<dbReference type="InterPro" id="IPR018022">
    <property type="entry name" value="IPT"/>
</dbReference>
<keyword evidence="7 10" id="KW-0067">ATP-binding</keyword>
<keyword evidence="5 10" id="KW-0819">tRNA processing</keyword>
<keyword evidence="15" id="KW-1185">Reference proteome</keyword>
<dbReference type="Gene3D" id="3.40.50.300">
    <property type="entry name" value="P-loop containing nucleotide triphosphate hydrolases"/>
    <property type="match status" value="1"/>
</dbReference>
<dbReference type="PANTHER" id="PTHR11088:SF60">
    <property type="entry name" value="TRNA DIMETHYLALLYLTRANSFERASE"/>
    <property type="match status" value="1"/>
</dbReference>
<dbReference type="EC" id="2.5.1.75" evidence="10"/>
<dbReference type="Proteomes" id="UP000285908">
    <property type="component" value="Unassembled WGS sequence"/>
</dbReference>
<evidence type="ECO:0000256" key="11">
    <source>
        <dbReference type="RuleBase" id="RU003783"/>
    </source>
</evidence>
<evidence type="ECO:0000256" key="3">
    <source>
        <dbReference type="ARBA" id="ARBA00005842"/>
    </source>
</evidence>
<evidence type="ECO:0000256" key="2">
    <source>
        <dbReference type="ARBA" id="ARBA00003213"/>
    </source>
</evidence>
<feature type="binding site" evidence="10">
    <location>
        <begin position="92"/>
        <end position="99"/>
    </location>
    <ligand>
        <name>ATP</name>
        <dbReference type="ChEBI" id="CHEBI:30616"/>
    </ligand>
</feature>
<dbReference type="GO" id="GO:0005524">
    <property type="term" value="F:ATP binding"/>
    <property type="evidence" value="ECO:0007669"/>
    <property type="project" value="UniProtKB-UniRule"/>
</dbReference>
<evidence type="ECO:0000256" key="9">
    <source>
        <dbReference type="ARBA" id="ARBA00049563"/>
    </source>
</evidence>
<dbReference type="EMBL" id="RQXX01000001">
    <property type="protein sequence ID" value="RVV99530.1"/>
    <property type="molecule type" value="Genomic_DNA"/>
</dbReference>
<evidence type="ECO:0000256" key="7">
    <source>
        <dbReference type="ARBA" id="ARBA00022840"/>
    </source>
</evidence>
<comment type="similarity">
    <text evidence="3 10 13">Belongs to the IPP transferase family.</text>
</comment>
<feature type="site" description="Interaction with substrate tRNA" evidence="10">
    <location>
        <position position="200"/>
    </location>
</feature>
<organism evidence="14 15">
    <name type="scientific">Mesobaculum littorinae</name>
    <dbReference type="NCBI Taxonomy" id="2486419"/>
    <lineage>
        <taxon>Bacteria</taxon>
        <taxon>Pseudomonadati</taxon>
        <taxon>Pseudomonadota</taxon>
        <taxon>Alphaproteobacteria</taxon>
        <taxon>Rhodobacterales</taxon>
        <taxon>Roseobacteraceae</taxon>
        <taxon>Mesobaculum</taxon>
    </lineage>
</organism>
<evidence type="ECO:0000256" key="13">
    <source>
        <dbReference type="RuleBase" id="RU003785"/>
    </source>
</evidence>
<accession>A0A438ALK1</accession>
<feature type="binding site" evidence="10">
    <location>
        <begin position="94"/>
        <end position="99"/>
    </location>
    <ligand>
        <name>substrate</name>
    </ligand>
</feature>
<evidence type="ECO:0000256" key="8">
    <source>
        <dbReference type="ARBA" id="ARBA00022842"/>
    </source>
</evidence>
<dbReference type="NCBIfam" id="TIGR00174">
    <property type="entry name" value="miaA"/>
    <property type="match status" value="1"/>
</dbReference>
<dbReference type="OrthoDB" id="9776390at2"/>
<evidence type="ECO:0000256" key="10">
    <source>
        <dbReference type="HAMAP-Rule" id="MF_00185"/>
    </source>
</evidence>
<sequence length="364" mass="39198">MQAVGERAHQSLAGNFQQHTIIGRGRPLGCCLAHVTSPVRFCVGAQNVGKGRRLQSGASPGRTKRQGMATETLTADAVLARTADPAPVLIAGPTASGKSALALRIAERHGGVIVNADALQVFSDWRLLTARPSAADEAALPHALYGHVPGDTPYSVGRWLADLDPHLAHPRPIIVGGTGLYFAALTEGLAEIPPIPASVRETATRRIAEEGHAALLNELDRATAARIDHANPARVQRAWEVLTATGRPLADWQAQTGPARLPRGAAHAFVVQTDREALLSRISRRFDLMLDAGLLEEARSNLPNYSQDRPSSKAIGATELLAHLQGAMTLDEARERIVIATRQYAKRQRTWFRARMGTWNSVTL</sequence>
<comment type="function">
    <text evidence="2 10 12">Catalyzes the transfer of a dimethylallyl group onto the adenine at position 37 in tRNAs that read codons beginning with uridine, leading to the formation of N6-(dimethylallyl)adenosine (i(6)A).</text>
</comment>
<keyword evidence="4 10" id="KW-0808">Transferase</keyword>
<comment type="caution">
    <text evidence="10">Lacks conserved residue(s) required for the propagation of feature annotation.</text>
</comment>
<keyword evidence="6 10" id="KW-0547">Nucleotide-binding</keyword>
<comment type="caution">
    <text evidence="14">The sequence shown here is derived from an EMBL/GenBank/DDBJ whole genome shotgun (WGS) entry which is preliminary data.</text>
</comment>
<dbReference type="PANTHER" id="PTHR11088">
    <property type="entry name" value="TRNA DIMETHYLALLYLTRANSFERASE"/>
    <property type="match status" value="1"/>
</dbReference>
<dbReference type="SUPFAM" id="SSF52540">
    <property type="entry name" value="P-loop containing nucleoside triphosphate hydrolases"/>
    <property type="match status" value="2"/>
</dbReference>
<protein>
    <recommendedName>
        <fullName evidence="10">tRNA dimethylallyltransferase</fullName>
        <ecNumber evidence="10">2.5.1.75</ecNumber>
    </recommendedName>
    <alternativeName>
        <fullName evidence="10">Dimethylallyl diphosphate:tRNA dimethylallyltransferase</fullName>
        <shortName evidence="10">DMAPP:tRNA dimethylallyltransferase</shortName>
        <shortName evidence="10">DMATase</shortName>
    </alternativeName>
    <alternativeName>
        <fullName evidence="10">Isopentenyl-diphosphate:tRNA isopentenyltransferase</fullName>
        <shortName evidence="10">IPP transferase</shortName>
        <shortName evidence="10">IPPT</shortName>
        <shortName evidence="10">IPTase</shortName>
    </alternativeName>
</protein>
<evidence type="ECO:0000256" key="4">
    <source>
        <dbReference type="ARBA" id="ARBA00022679"/>
    </source>
</evidence>
<evidence type="ECO:0000256" key="1">
    <source>
        <dbReference type="ARBA" id="ARBA00001946"/>
    </source>
</evidence>
<evidence type="ECO:0000313" key="15">
    <source>
        <dbReference type="Proteomes" id="UP000285908"/>
    </source>
</evidence>
<proteinExistence type="inferred from homology"/>
<dbReference type="AlphaFoldDB" id="A0A438ALK1"/>
<dbReference type="InterPro" id="IPR027417">
    <property type="entry name" value="P-loop_NTPase"/>
</dbReference>
<dbReference type="GO" id="GO:0006400">
    <property type="term" value="P:tRNA modification"/>
    <property type="evidence" value="ECO:0007669"/>
    <property type="project" value="TreeGrafter"/>
</dbReference>
<evidence type="ECO:0000256" key="12">
    <source>
        <dbReference type="RuleBase" id="RU003784"/>
    </source>
</evidence>
<feature type="site" description="Interaction with substrate tRNA" evidence="10">
    <location>
        <position position="178"/>
    </location>
</feature>
<dbReference type="GO" id="GO:0052381">
    <property type="term" value="F:tRNA dimethylallyltransferase activity"/>
    <property type="evidence" value="ECO:0007669"/>
    <property type="project" value="UniProtKB-UniRule"/>
</dbReference>
<evidence type="ECO:0000256" key="6">
    <source>
        <dbReference type="ARBA" id="ARBA00022741"/>
    </source>
</evidence>
<gene>
    <name evidence="10 14" type="primary">miaA</name>
    <name evidence="14" type="ORF">EKE94_02280</name>
</gene>
<dbReference type="HAMAP" id="MF_00185">
    <property type="entry name" value="IPP_trans"/>
    <property type="match status" value="1"/>
</dbReference>
<evidence type="ECO:0000313" key="14">
    <source>
        <dbReference type="EMBL" id="RVV99530.1"/>
    </source>
</evidence>
<evidence type="ECO:0000256" key="5">
    <source>
        <dbReference type="ARBA" id="ARBA00022694"/>
    </source>
</evidence>
<dbReference type="Gene3D" id="1.10.20.140">
    <property type="match status" value="1"/>
</dbReference>
<comment type="cofactor">
    <cofactor evidence="1 10">
        <name>Mg(2+)</name>
        <dbReference type="ChEBI" id="CHEBI:18420"/>
    </cofactor>
</comment>
<dbReference type="InterPro" id="IPR039657">
    <property type="entry name" value="Dimethylallyltransferase"/>
</dbReference>
<keyword evidence="8 10" id="KW-0460">Magnesium</keyword>
<dbReference type="Pfam" id="PF01715">
    <property type="entry name" value="IPPT"/>
    <property type="match status" value="1"/>
</dbReference>
<comment type="catalytic activity">
    <reaction evidence="9 10 11">
        <text>adenosine(37) in tRNA + dimethylallyl diphosphate = N(6)-dimethylallyladenosine(37) in tRNA + diphosphate</text>
        <dbReference type="Rhea" id="RHEA:26482"/>
        <dbReference type="Rhea" id="RHEA-COMP:10162"/>
        <dbReference type="Rhea" id="RHEA-COMP:10375"/>
        <dbReference type="ChEBI" id="CHEBI:33019"/>
        <dbReference type="ChEBI" id="CHEBI:57623"/>
        <dbReference type="ChEBI" id="CHEBI:74411"/>
        <dbReference type="ChEBI" id="CHEBI:74415"/>
        <dbReference type="EC" id="2.5.1.75"/>
    </reaction>
</comment>
<name>A0A438ALK1_9RHOB</name>
<comment type="subunit">
    <text evidence="10">Monomer.</text>
</comment>
<reference evidence="14 15" key="1">
    <citation type="submission" date="2018-11" db="EMBL/GenBank/DDBJ databases">
        <title>Mesobaculum littorinae gen. nov., sp. nov., isolated from Littorina scabra that represents a novel genus of the order Rhodobacteraceae.</title>
        <authorList>
            <person name="Li F."/>
        </authorList>
    </citation>
    <scope>NUCLEOTIDE SEQUENCE [LARGE SCALE GENOMIC DNA]</scope>
    <source>
        <strain evidence="14 15">M0103</strain>
    </source>
</reference>
<dbReference type="CDD" id="cd02019">
    <property type="entry name" value="NK"/>
    <property type="match status" value="1"/>
</dbReference>